<dbReference type="InterPro" id="IPR006530">
    <property type="entry name" value="YD"/>
</dbReference>
<feature type="non-terminal residue" evidence="2">
    <location>
        <position position="95"/>
    </location>
</feature>
<protein>
    <recommendedName>
        <fullName evidence="3">YD repeat-containing protein</fullName>
    </recommendedName>
</protein>
<proteinExistence type="predicted"/>
<accession>A0A0F9E4A9</accession>
<evidence type="ECO:0008006" key="3">
    <source>
        <dbReference type="Google" id="ProtNLM"/>
    </source>
</evidence>
<evidence type="ECO:0000256" key="1">
    <source>
        <dbReference type="SAM" id="MobiDB-lite"/>
    </source>
</evidence>
<reference evidence="2" key="1">
    <citation type="journal article" date="2015" name="Nature">
        <title>Complex archaea that bridge the gap between prokaryotes and eukaryotes.</title>
        <authorList>
            <person name="Spang A."/>
            <person name="Saw J.H."/>
            <person name="Jorgensen S.L."/>
            <person name="Zaremba-Niedzwiedzka K."/>
            <person name="Martijn J."/>
            <person name="Lind A.E."/>
            <person name="van Eijk R."/>
            <person name="Schleper C."/>
            <person name="Guy L."/>
            <person name="Ettema T.J."/>
        </authorList>
    </citation>
    <scope>NUCLEOTIDE SEQUENCE</scope>
</reference>
<evidence type="ECO:0000313" key="2">
    <source>
        <dbReference type="EMBL" id="KKL68823.1"/>
    </source>
</evidence>
<dbReference type="EMBL" id="LAZR01026413">
    <property type="protein sequence ID" value="KKL68823.1"/>
    <property type="molecule type" value="Genomic_DNA"/>
</dbReference>
<comment type="caution">
    <text evidence="2">The sequence shown here is derived from an EMBL/GenBank/DDBJ whole genome shotgun (WGS) entry which is preliminary data.</text>
</comment>
<dbReference type="AlphaFoldDB" id="A0A0F9E4A9"/>
<organism evidence="2">
    <name type="scientific">marine sediment metagenome</name>
    <dbReference type="NCBI Taxonomy" id="412755"/>
    <lineage>
        <taxon>unclassified sequences</taxon>
        <taxon>metagenomes</taxon>
        <taxon>ecological metagenomes</taxon>
    </lineage>
</organism>
<name>A0A0F9E4A9_9ZZZZ</name>
<gene>
    <name evidence="2" type="ORF">LCGC14_2121160</name>
</gene>
<sequence>METSNVFVNKLEKAVYPDTPPFNPDKKYPEYEFDDNSNRTLTRFGEATNGNDPNNVIRTLYDERDLIFQVIRAESDPNQSTTQYDYDGNGNMLTK</sequence>
<feature type="region of interest" description="Disordered" evidence="1">
    <location>
        <begin position="74"/>
        <end position="95"/>
    </location>
</feature>
<dbReference type="NCBIfam" id="TIGR01643">
    <property type="entry name" value="YD_repeat_2x"/>
    <property type="match status" value="1"/>
</dbReference>